<dbReference type="EC" id="2.4.1.25" evidence="3"/>
<dbReference type="SMART" id="SM00642">
    <property type="entry name" value="Aamy"/>
    <property type="match status" value="1"/>
</dbReference>
<evidence type="ECO:0000256" key="9">
    <source>
        <dbReference type="ARBA" id="ARBA00031501"/>
    </source>
</evidence>
<feature type="domain" description="Glycosyl hydrolase family 13 catalytic" evidence="10">
    <location>
        <begin position="138"/>
        <end position="551"/>
    </location>
</feature>
<dbReference type="SUPFAM" id="SSF51445">
    <property type="entry name" value="(Trans)glycosidases"/>
    <property type="match status" value="2"/>
</dbReference>
<dbReference type="CDD" id="cd02857">
    <property type="entry name" value="E_set_CDase_PDE_N"/>
    <property type="match status" value="1"/>
</dbReference>
<dbReference type="PANTHER" id="PTHR32438">
    <property type="entry name" value="4-ALPHA-GLUCANOTRANSFERASE DPE1, CHLOROPLASTIC/AMYLOPLASTIC"/>
    <property type="match status" value="1"/>
</dbReference>
<proteinExistence type="inferred from homology"/>
<dbReference type="PANTHER" id="PTHR32438:SF5">
    <property type="entry name" value="4-ALPHA-GLUCANOTRANSFERASE DPE1, CHLOROPLASTIC_AMYLOPLASTIC"/>
    <property type="match status" value="1"/>
</dbReference>
<gene>
    <name evidence="11" type="ORF">FYJ68_01160</name>
</gene>
<comment type="catalytic activity">
    <reaction evidence="1">
        <text>Transfers a segment of a (1-&gt;4)-alpha-D-glucan to a new position in an acceptor, which may be glucose or a (1-&gt;4)-alpha-D-glucan.</text>
        <dbReference type="EC" id="2.4.1.25"/>
    </reaction>
</comment>
<dbReference type="InterPro" id="IPR017853">
    <property type="entry name" value="GH"/>
</dbReference>
<keyword evidence="5" id="KW-0328">Glycosyltransferase</keyword>
<dbReference type="Gene3D" id="3.20.20.80">
    <property type="entry name" value="Glycosidases"/>
    <property type="match status" value="3"/>
</dbReference>
<dbReference type="SUPFAM" id="SSF51011">
    <property type="entry name" value="Glycosyl hydrolase domain"/>
    <property type="match status" value="1"/>
</dbReference>
<evidence type="ECO:0000256" key="1">
    <source>
        <dbReference type="ARBA" id="ARBA00000439"/>
    </source>
</evidence>
<comment type="similarity">
    <text evidence="2">Belongs to the disproportionating enzyme family.</text>
</comment>
<dbReference type="Proteomes" id="UP000469325">
    <property type="component" value="Unassembled WGS sequence"/>
</dbReference>
<keyword evidence="6 11" id="KW-0808">Transferase</keyword>
<dbReference type="InterPro" id="IPR003385">
    <property type="entry name" value="Glyco_hydro_77"/>
</dbReference>
<evidence type="ECO:0000313" key="12">
    <source>
        <dbReference type="Proteomes" id="UP000469325"/>
    </source>
</evidence>
<protein>
    <recommendedName>
        <fullName evidence="4">4-alpha-glucanotransferase</fullName>
        <ecNumber evidence="3">2.4.1.25</ecNumber>
    </recommendedName>
    <alternativeName>
        <fullName evidence="8">Amylomaltase</fullName>
    </alternativeName>
    <alternativeName>
        <fullName evidence="9">Disproportionating enzyme</fullName>
    </alternativeName>
</protein>
<dbReference type="EMBL" id="VUNC01000001">
    <property type="protein sequence ID" value="MST71727.1"/>
    <property type="molecule type" value="Genomic_DNA"/>
</dbReference>
<keyword evidence="12" id="KW-1185">Reference proteome</keyword>
<evidence type="ECO:0000256" key="7">
    <source>
        <dbReference type="ARBA" id="ARBA00023277"/>
    </source>
</evidence>
<dbReference type="CDD" id="cd11338">
    <property type="entry name" value="AmyAc_CMD"/>
    <property type="match status" value="1"/>
</dbReference>
<dbReference type="RefSeq" id="WP_154433485.1">
    <property type="nucleotide sequence ID" value="NZ_VUNC01000001.1"/>
</dbReference>
<dbReference type="Pfam" id="PF02446">
    <property type="entry name" value="Glyco_hydro_77"/>
    <property type="match status" value="2"/>
</dbReference>
<dbReference type="GO" id="GO:0005975">
    <property type="term" value="P:carbohydrate metabolic process"/>
    <property type="evidence" value="ECO:0007669"/>
    <property type="project" value="InterPro"/>
</dbReference>
<name>A0A6N7X8H5_9ACTN</name>
<dbReference type="InterPro" id="IPR006047">
    <property type="entry name" value="GH13_cat_dom"/>
</dbReference>
<comment type="caution">
    <text evidence="11">The sequence shown here is derived from an EMBL/GenBank/DDBJ whole genome shotgun (WGS) entry which is preliminary data.</text>
</comment>
<evidence type="ECO:0000256" key="3">
    <source>
        <dbReference type="ARBA" id="ARBA00012560"/>
    </source>
</evidence>
<sequence length="1102" mass="124694">MRARHITSDARYRTPFGAAPAGGAVVLSIDVWDEPEATAQLRIWIDERGEILLPMTGEWEDDHLHFSAHFTPSEPEVIWYSFLITAADGAVWRYGAACEHGCGEGAFAYGEPPSFQITVYQRQRTVMPEWFKGGIAYQIFPDRFARGDDWEGRVHDSLDAPRKGPDRVLVDDWGRYPRYDRNPDGSVRSWDFYGGTLEGVREKLPYLQSMGVSVIYLNPIFEAASNHRYDTADFLRIDPMLGDEESFSRLCHDAGERGISIILDGVFNHCGRDSRYFDFFGNYGGEGAYQSPHSRYRSWFKFNDDGTYQSWWGVGDLPDFNQDNPEYRELICGHDGVIRKWLRLGARGWRLDVADELSDDFIADIKSAALAEKPDALLIGEVWEDASNKTAYGKLRKYFQGAELDSTMNYPLRHALEDFLTNKAGAPKFVSTLRSLQENYPRENFYSTLNMLGSHDRIRLLTILGDAPAQAQMSDDEKYRFRLDEGHRSLAISRLWCAALLQMTLPGVPCVYYGDEAGLEGYSDPYCRAAFPWGHEDADCKTIYRNAIAIRKSLPVFVDGDFEPFAIGDDVFGFWRRDDESSVCVLVNASLKKSHTVSVPVAGPCVDDVVTGNVPEVGDDGAKVFLWPLGTSVLYFHEEQRLQQSMPHGMGVLAHITSVPNPDKPGGHGTLGEPTRRFIDYLAAGKQHYWQVLPANPTDSFGSPYAGLSAFAGNRELMWGIENGITSFRADFEETPSFRRFMEKNERWLMPYATFLAIRKQEGGTPWQEWPKRYREWSPQLAAREELRGEVRRVCATQYEFQRQWDEMRRYANERGIQLIGDMPMYVSADSADVWAERKIFELGPDGTPALRAGCPPDSFSADGQLWGNPTYRWDVLRDTGYDWWMRRFERAFELYDYVRLDHFLGFSSYYTIPEGKTALEGAWNFGPGLDLFREARRRFGDLPFIAEDLGTVTPAVRALLAATGFPGMDVIQFADEDVRRGFHPKPGKMAYTSTHDTQTLLGWCESRFGGGAVEDGLGREGLSYSRVEEMRELAERLRAATLATNANVAIVSLQDVLMLDDSARMNVPGVATGNWSWQADLADVEQSQGLLRQLAEESGRA</sequence>
<evidence type="ECO:0000259" key="10">
    <source>
        <dbReference type="SMART" id="SM00642"/>
    </source>
</evidence>
<keyword evidence="7" id="KW-0119">Carbohydrate metabolism</keyword>
<dbReference type="Gene3D" id="3.90.400.10">
    <property type="entry name" value="Oligo-1,6-glucosidase, Domain 2"/>
    <property type="match status" value="1"/>
</dbReference>
<evidence type="ECO:0000313" key="11">
    <source>
        <dbReference type="EMBL" id="MST71727.1"/>
    </source>
</evidence>
<dbReference type="Pfam" id="PF00128">
    <property type="entry name" value="Alpha-amylase"/>
    <property type="match status" value="1"/>
</dbReference>
<accession>A0A6N7X8H5</accession>
<evidence type="ECO:0000256" key="6">
    <source>
        <dbReference type="ARBA" id="ARBA00022679"/>
    </source>
</evidence>
<organism evidence="11 12">
    <name type="scientific">Olsenella porci</name>
    <dbReference type="NCBI Taxonomy" id="2652279"/>
    <lineage>
        <taxon>Bacteria</taxon>
        <taxon>Bacillati</taxon>
        <taxon>Actinomycetota</taxon>
        <taxon>Coriobacteriia</taxon>
        <taxon>Coriobacteriales</taxon>
        <taxon>Atopobiaceae</taxon>
        <taxon>Olsenella</taxon>
    </lineage>
</organism>
<evidence type="ECO:0000256" key="4">
    <source>
        <dbReference type="ARBA" id="ARBA00020295"/>
    </source>
</evidence>
<dbReference type="GO" id="GO:0004553">
    <property type="term" value="F:hydrolase activity, hydrolyzing O-glycosyl compounds"/>
    <property type="evidence" value="ECO:0007669"/>
    <property type="project" value="InterPro"/>
</dbReference>
<evidence type="ECO:0000256" key="2">
    <source>
        <dbReference type="ARBA" id="ARBA00005684"/>
    </source>
</evidence>
<dbReference type="GO" id="GO:0004134">
    <property type="term" value="F:4-alpha-glucanotransferase activity"/>
    <property type="evidence" value="ECO:0007669"/>
    <property type="project" value="UniProtKB-EC"/>
</dbReference>
<dbReference type="AlphaFoldDB" id="A0A6N7X8H5"/>
<evidence type="ECO:0000256" key="5">
    <source>
        <dbReference type="ARBA" id="ARBA00022676"/>
    </source>
</evidence>
<reference evidence="11 12" key="1">
    <citation type="submission" date="2019-08" db="EMBL/GenBank/DDBJ databases">
        <title>In-depth cultivation of the pig gut microbiome towards novel bacterial diversity and tailored functional studies.</title>
        <authorList>
            <person name="Wylensek D."/>
            <person name="Hitch T.C.A."/>
            <person name="Clavel T."/>
        </authorList>
    </citation>
    <scope>NUCLEOTIDE SEQUENCE [LARGE SCALE GENOMIC DNA]</scope>
    <source>
        <strain evidence="11 12">CA-Schmier-601-WT-1</strain>
    </source>
</reference>
<evidence type="ECO:0000256" key="8">
    <source>
        <dbReference type="ARBA" id="ARBA00031423"/>
    </source>
</evidence>
<dbReference type="InterPro" id="IPR045857">
    <property type="entry name" value="O16G_dom_2"/>
</dbReference>
<dbReference type="InterPro" id="IPR004185">
    <property type="entry name" value="Glyco_hydro_13_lg-like_dom"/>
</dbReference>